<dbReference type="EMBL" id="JACSQZ010000012">
    <property type="protein sequence ID" value="MBD7914563.1"/>
    <property type="molecule type" value="Genomic_DNA"/>
</dbReference>
<feature type="transmembrane region" description="Helical" evidence="2">
    <location>
        <begin position="440"/>
        <end position="459"/>
    </location>
</feature>
<evidence type="ECO:0000256" key="1">
    <source>
        <dbReference type="SAM" id="Coils"/>
    </source>
</evidence>
<gene>
    <name evidence="3" type="ORF">H9660_05345</name>
</gene>
<dbReference type="RefSeq" id="WP_191749283.1">
    <property type="nucleotide sequence ID" value="NZ_JACSQZ010000012.1"/>
</dbReference>
<keyword evidence="4" id="KW-1185">Reference proteome</keyword>
<name>A0ABR8Q2B8_9CLOT</name>
<dbReference type="Gene3D" id="1.20.5.170">
    <property type="match status" value="1"/>
</dbReference>
<dbReference type="PANTHER" id="PTHR37813:SF1">
    <property type="entry name" value="FELS-2 PROPHAGE PROTEIN"/>
    <property type="match status" value="1"/>
</dbReference>
<organism evidence="3 4">
    <name type="scientific">Clostridium gallinarum</name>
    <dbReference type="NCBI Taxonomy" id="2762246"/>
    <lineage>
        <taxon>Bacteria</taxon>
        <taxon>Bacillati</taxon>
        <taxon>Bacillota</taxon>
        <taxon>Clostridia</taxon>
        <taxon>Eubacteriales</taxon>
        <taxon>Clostridiaceae</taxon>
        <taxon>Clostridium</taxon>
    </lineage>
</organism>
<proteinExistence type="predicted"/>
<reference evidence="3 4" key="1">
    <citation type="submission" date="2020-08" db="EMBL/GenBank/DDBJ databases">
        <title>A Genomic Blueprint of the Chicken Gut Microbiome.</title>
        <authorList>
            <person name="Gilroy R."/>
            <person name="Ravi A."/>
            <person name="Getino M."/>
            <person name="Pursley I."/>
            <person name="Horton D.L."/>
            <person name="Alikhan N.-F."/>
            <person name="Baker D."/>
            <person name="Gharbi K."/>
            <person name="Hall N."/>
            <person name="Watson M."/>
            <person name="Adriaenssens E.M."/>
            <person name="Foster-Nyarko E."/>
            <person name="Jarju S."/>
            <person name="Secka A."/>
            <person name="Antonio M."/>
            <person name="Oren A."/>
            <person name="Chaudhuri R."/>
            <person name="La Ragione R.M."/>
            <person name="Hildebrand F."/>
            <person name="Pallen M.J."/>
        </authorList>
    </citation>
    <scope>NUCLEOTIDE SEQUENCE [LARGE SCALE GENOMIC DNA]</scope>
    <source>
        <strain evidence="3 4">Sa3CUN1</strain>
    </source>
</reference>
<dbReference type="PANTHER" id="PTHR37813">
    <property type="entry name" value="FELS-2 PROPHAGE PROTEIN"/>
    <property type="match status" value="1"/>
</dbReference>
<sequence length="701" mass="75435">MAVDELVIKWSMDSQEFDKGITSMNRSMNLLKSEFGATSNKLKQFGSETDQLKNKQEYLNKAMEIQKAKIDTLKKSYDNQVKATGENSKEAENLAIKLNNQIKYYNNLENELDKTNAELELQSNKWNKVSKNLESVGSKVKDLGGKISSIGGSFSTKITAPLTAAFALLTKGTQELRMDMSKLEANVNSAGLSIEETSKQFTYLSAITGETDSSIEALSNLLNSGLTQTQMQQAVDNLSGAIVKFPDTLKIESLADSLQETLATGEATGQYGELLERLGVNLDDFNLGLQEATVNGTAQQYALDILAKNGLANLNEEYQKNNEQMIKNAQSQEELKNKVAELGEKLTPILTTITELTSKVVGTFNNLDSETQKNIITIGLFLAAVGPVISVIGGIVSIVGTAITVFSTISGAIAVVTTGAAAATPAIGALATAFTILTGPIGLVIAAITAVIAIGVLLWQNWDVIKEKATQLGNWLGEKWQGIKDKTSESWNSIKDKTSQVWGNIKSKIEENGGGIKGIIGTYCEVYKTGWSTAFNAMDSATGGALGRMKTTVSNGLGSIKNFFSNLSLPEIKLPHIKLPHFSLSGSFSLKPPSVPKLNVDWYHTGAIFTKPTILGGIGVGDAYKGTGSNAEAVIPLDSMYQNVRNIVREEQTTQPIYVVVNVANNMDNKAIGKAVTSEVKKEITRGTTNYRKGKGGLTFG</sequence>
<evidence type="ECO:0000313" key="3">
    <source>
        <dbReference type="EMBL" id="MBD7914563.1"/>
    </source>
</evidence>
<keyword evidence="2" id="KW-0472">Membrane</keyword>
<keyword evidence="2" id="KW-1133">Transmembrane helix</keyword>
<protein>
    <recommendedName>
        <fullName evidence="5">Phage tail tape measure protein</fullName>
    </recommendedName>
</protein>
<feature type="coiled-coil region" evidence="1">
    <location>
        <begin position="308"/>
        <end position="335"/>
    </location>
</feature>
<evidence type="ECO:0000313" key="4">
    <source>
        <dbReference type="Proteomes" id="UP000640335"/>
    </source>
</evidence>
<feature type="transmembrane region" description="Helical" evidence="2">
    <location>
        <begin position="411"/>
        <end position="434"/>
    </location>
</feature>
<keyword evidence="1" id="KW-0175">Coiled coil</keyword>
<accession>A0ABR8Q2B8</accession>
<feature type="coiled-coil region" evidence="1">
    <location>
        <begin position="91"/>
        <end position="125"/>
    </location>
</feature>
<dbReference type="Proteomes" id="UP000640335">
    <property type="component" value="Unassembled WGS sequence"/>
</dbReference>
<evidence type="ECO:0008006" key="5">
    <source>
        <dbReference type="Google" id="ProtNLM"/>
    </source>
</evidence>
<keyword evidence="2" id="KW-0812">Transmembrane</keyword>
<dbReference type="Gene3D" id="1.20.120.20">
    <property type="entry name" value="Apolipoprotein"/>
    <property type="match status" value="1"/>
</dbReference>
<comment type="caution">
    <text evidence="3">The sequence shown here is derived from an EMBL/GenBank/DDBJ whole genome shotgun (WGS) entry which is preliminary data.</text>
</comment>
<evidence type="ECO:0000256" key="2">
    <source>
        <dbReference type="SAM" id="Phobius"/>
    </source>
</evidence>
<feature type="transmembrane region" description="Helical" evidence="2">
    <location>
        <begin position="375"/>
        <end position="399"/>
    </location>
</feature>